<proteinExistence type="predicted"/>
<protein>
    <submittedName>
        <fullName evidence="1">Nucleotidyl transferase AbiEii/AbiGii toxin family protein</fullName>
    </submittedName>
</protein>
<dbReference type="EMBL" id="JAUCDY010000011">
    <property type="protein sequence ID" value="MDM7858480.1"/>
    <property type="molecule type" value="Genomic_DNA"/>
</dbReference>
<keyword evidence="2" id="KW-1185">Reference proteome</keyword>
<dbReference type="GO" id="GO:0016740">
    <property type="term" value="F:transferase activity"/>
    <property type="evidence" value="ECO:0007669"/>
    <property type="project" value="UniProtKB-KW"/>
</dbReference>
<dbReference type="Gene3D" id="3.10.450.620">
    <property type="entry name" value="JHP933, nucleotidyltransferase-like core domain"/>
    <property type="match status" value="1"/>
</dbReference>
<evidence type="ECO:0000313" key="2">
    <source>
        <dbReference type="Proteomes" id="UP001241056"/>
    </source>
</evidence>
<organism evidence="1 2">
    <name type="scientific">Thiopseudomonas acetoxidans</name>
    <dbReference type="NCBI Taxonomy" id="3041622"/>
    <lineage>
        <taxon>Bacteria</taxon>
        <taxon>Pseudomonadati</taxon>
        <taxon>Pseudomonadota</taxon>
        <taxon>Gammaproteobacteria</taxon>
        <taxon>Pseudomonadales</taxon>
        <taxon>Pseudomonadaceae</taxon>
        <taxon>Thiopseudomonas</taxon>
    </lineage>
</organism>
<comment type="caution">
    <text evidence="1">The sequence shown here is derived from an EMBL/GenBank/DDBJ whole genome shotgun (WGS) entry which is preliminary data.</text>
</comment>
<keyword evidence="1" id="KW-0808">Transferase</keyword>
<dbReference type="Pfam" id="PF08843">
    <property type="entry name" value="AbiEii"/>
    <property type="match status" value="1"/>
</dbReference>
<accession>A0ABT7SQM2</accession>
<gene>
    <name evidence="1" type="ORF">QEZ41_09370</name>
</gene>
<name>A0ABT7SQM2_9GAMM</name>
<sequence>MSVVEQMLQKYPLTDGDNINDALREVMQEIALASLVRAGFFDKAAFYGGTCLRIFYDLPRFSEDLDFSLVQSQEDFSFEPYFDALVSEFNALGFEVEISARKKSAETAVVSAFLKKNTSIYDVQVRGQKVLKIKFEVDTEPPLGFKTEEKLLLNPYSVYVKCFSLPDLYAGKMHALLFRQWKNRVKGRDWFDFEWYVRRGAELNLAHLEVRARQSGDLGSEPLTPDLFSAWLTQRIEQLDVESAKSDVRRFIADTQVLDIWSRDYFMQLAKRVRFT</sequence>
<reference evidence="1 2" key="1">
    <citation type="submission" date="2023-06" db="EMBL/GenBank/DDBJ databases">
        <title>Thiopseudomonas sp. CY1220 draft genome sequence.</title>
        <authorList>
            <person name="Zhao G."/>
            <person name="An M."/>
        </authorList>
    </citation>
    <scope>NUCLEOTIDE SEQUENCE [LARGE SCALE GENOMIC DNA]</scope>
    <source>
        <strain evidence="1 2">CY1220</strain>
    </source>
</reference>
<dbReference type="InterPro" id="IPR014942">
    <property type="entry name" value="AbiEii"/>
</dbReference>
<evidence type="ECO:0000313" key="1">
    <source>
        <dbReference type="EMBL" id="MDM7858480.1"/>
    </source>
</evidence>
<dbReference type="Proteomes" id="UP001241056">
    <property type="component" value="Unassembled WGS sequence"/>
</dbReference>
<dbReference type="RefSeq" id="WP_289411195.1">
    <property type="nucleotide sequence ID" value="NZ_JAUCDY010000011.1"/>
</dbReference>